<gene>
    <name evidence="2" type="ORF">I0K15_09530</name>
    <name evidence="3" type="ORF">I0K15_09610</name>
</gene>
<feature type="signal peptide" evidence="1">
    <location>
        <begin position="1"/>
        <end position="21"/>
    </location>
</feature>
<sequence length="67" mass="6969">MTRTIALAATVAALLATPVLADKAGYARSLGIDPAVAETMTLGELAIAASRLDNEGVRNSYHERNAN</sequence>
<evidence type="ECO:0000313" key="4">
    <source>
        <dbReference type="Proteomes" id="UP000594800"/>
    </source>
</evidence>
<organism evidence="2 4">
    <name type="scientific">Pontivivens ytuae</name>
    <dbReference type="NCBI Taxonomy" id="2789856"/>
    <lineage>
        <taxon>Bacteria</taxon>
        <taxon>Pseudomonadati</taxon>
        <taxon>Pseudomonadota</taxon>
        <taxon>Alphaproteobacteria</taxon>
        <taxon>Rhodobacterales</taxon>
        <taxon>Paracoccaceae</taxon>
        <taxon>Pontivivens</taxon>
    </lineage>
</organism>
<dbReference type="KEGG" id="poz:I0K15_09610"/>
<accession>A0A7S9QEY7</accession>
<evidence type="ECO:0000256" key="1">
    <source>
        <dbReference type="SAM" id="SignalP"/>
    </source>
</evidence>
<evidence type="ECO:0000313" key="3">
    <source>
        <dbReference type="EMBL" id="QPH55957.1"/>
    </source>
</evidence>
<name>A0A7S9QEY7_9RHOB</name>
<protein>
    <submittedName>
        <fullName evidence="2">Uncharacterized protein</fullName>
    </submittedName>
</protein>
<keyword evidence="1" id="KW-0732">Signal</keyword>
<dbReference type="EMBL" id="CP064942">
    <property type="protein sequence ID" value="QPH55942.1"/>
    <property type="molecule type" value="Genomic_DNA"/>
</dbReference>
<dbReference type="Proteomes" id="UP000594800">
    <property type="component" value="Chromosome"/>
</dbReference>
<evidence type="ECO:0000313" key="2">
    <source>
        <dbReference type="EMBL" id="QPH55942.1"/>
    </source>
</evidence>
<dbReference type="KEGG" id="poz:I0K15_09530"/>
<keyword evidence="4" id="KW-1185">Reference proteome</keyword>
<dbReference type="AlphaFoldDB" id="A0A7S9QEY7"/>
<proteinExistence type="predicted"/>
<dbReference type="RefSeq" id="WP_196105204.1">
    <property type="nucleotide sequence ID" value="NZ_CP064942.1"/>
</dbReference>
<feature type="chain" id="PRO_5036212503" evidence="1">
    <location>
        <begin position="22"/>
        <end position="67"/>
    </location>
</feature>
<reference evidence="2 4" key="1">
    <citation type="submission" date="2020-11" db="EMBL/GenBank/DDBJ databases">
        <title>Description of Pontivivens ytuae sp. nov. isolated from deep sea sediment of Mariana Trench.</title>
        <authorList>
            <person name="Wang Z."/>
            <person name="Sun Q.-L."/>
            <person name="Xu X.-D."/>
            <person name="Tang Y.-Z."/>
            <person name="Zhang J."/>
        </authorList>
    </citation>
    <scope>NUCLEOTIDE SEQUENCE [LARGE SCALE GENOMIC DNA]</scope>
    <source>
        <strain evidence="2 4">MT2928</strain>
    </source>
</reference>
<dbReference type="EMBL" id="CP064942">
    <property type="protein sequence ID" value="QPH55957.1"/>
    <property type="molecule type" value="Genomic_DNA"/>
</dbReference>